<dbReference type="PANTHER" id="PTHR13069">
    <property type="entry name" value="ALKYLATED DNA REPAIR PROTEIN ALKB HOMOLOG 8"/>
    <property type="match status" value="1"/>
</dbReference>
<dbReference type="Pfam" id="PF08241">
    <property type="entry name" value="Methyltransf_11"/>
    <property type="match status" value="1"/>
</dbReference>
<dbReference type="Proteomes" id="UP000728032">
    <property type="component" value="Unassembled WGS sequence"/>
</dbReference>
<name>A0A7R9LAX6_9ACAR</name>
<keyword evidence="5" id="KW-1185">Reference proteome</keyword>
<gene>
    <name evidence="4" type="ORF">ONB1V03_LOCUS1258</name>
</gene>
<protein>
    <recommendedName>
        <fullName evidence="3">Methyltransferase type 11 domain-containing protein</fullName>
    </recommendedName>
</protein>
<evidence type="ECO:0000313" key="4">
    <source>
        <dbReference type="EMBL" id="CAD7638179.1"/>
    </source>
</evidence>
<dbReference type="InterPro" id="IPR051422">
    <property type="entry name" value="AlkB_tRNA_MeTrf/Diox"/>
</dbReference>
<keyword evidence="1" id="KW-0489">Methyltransferase</keyword>
<proteinExistence type="predicted"/>
<sequence>MREYATDGSLVLDSGCGNGRQFISENTVGLDYSAPLLRSAASKRNLGLVRGNVHSLPFRDGTFDIALSIAVVHHLSTHERRLRCLTELCRILRPGGRCLVYAWQSGAFSKAKFQHIKDTEYLVSWRGETDALRYYFLFDEQLLVSLCREAGFTVVGSGIEQESVYAVAKKED</sequence>
<reference evidence="4" key="1">
    <citation type="submission" date="2020-11" db="EMBL/GenBank/DDBJ databases">
        <authorList>
            <person name="Tran Van P."/>
        </authorList>
    </citation>
    <scope>NUCLEOTIDE SEQUENCE</scope>
</reference>
<dbReference type="Gene3D" id="3.40.50.150">
    <property type="entry name" value="Vaccinia Virus protein VP39"/>
    <property type="match status" value="1"/>
</dbReference>
<dbReference type="GO" id="GO:0008175">
    <property type="term" value="F:tRNA methyltransferase activity"/>
    <property type="evidence" value="ECO:0007669"/>
    <property type="project" value="UniProtKB-ARBA"/>
</dbReference>
<evidence type="ECO:0000256" key="1">
    <source>
        <dbReference type="ARBA" id="ARBA00022603"/>
    </source>
</evidence>
<dbReference type="CDD" id="cd02440">
    <property type="entry name" value="AdoMet_MTases"/>
    <property type="match status" value="1"/>
</dbReference>
<evidence type="ECO:0000256" key="2">
    <source>
        <dbReference type="ARBA" id="ARBA00022679"/>
    </source>
</evidence>
<accession>A0A7R9LAX6</accession>
<organism evidence="4">
    <name type="scientific">Oppiella nova</name>
    <dbReference type="NCBI Taxonomy" id="334625"/>
    <lineage>
        <taxon>Eukaryota</taxon>
        <taxon>Metazoa</taxon>
        <taxon>Ecdysozoa</taxon>
        <taxon>Arthropoda</taxon>
        <taxon>Chelicerata</taxon>
        <taxon>Arachnida</taxon>
        <taxon>Acari</taxon>
        <taxon>Acariformes</taxon>
        <taxon>Sarcoptiformes</taxon>
        <taxon>Oribatida</taxon>
        <taxon>Brachypylina</taxon>
        <taxon>Oppioidea</taxon>
        <taxon>Oppiidae</taxon>
        <taxon>Oppiella</taxon>
    </lineage>
</organism>
<dbReference type="EMBL" id="OC915017">
    <property type="protein sequence ID" value="CAD7638179.1"/>
    <property type="molecule type" value="Genomic_DNA"/>
</dbReference>
<dbReference type="InterPro" id="IPR029063">
    <property type="entry name" value="SAM-dependent_MTases_sf"/>
</dbReference>
<dbReference type="GO" id="GO:0008757">
    <property type="term" value="F:S-adenosylmethionine-dependent methyltransferase activity"/>
    <property type="evidence" value="ECO:0007669"/>
    <property type="project" value="InterPro"/>
</dbReference>
<dbReference type="GO" id="GO:0032259">
    <property type="term" value="P:methylation"/>
    <property type="evidence" value="ECO:0007669"/>
    <property type="project" value="UniProtKB-KW"/>
</dbReference>
<evidence type="ECO:0000313" key="5">
    <source>
        <dbReference type="Proteomes" id="UP000728032"/>
    </source>
</evidence>
<dbReference type="InterPro" id="IPR013216">
    <property type="entry name" value="Methyltransf_11"/>
</dbReference>
<dbReference type="SUPFAM" id="SSF53335">
    <property type="entry name" value="S-adenosyl-L-methionine-dependent methyltransferases"/>
    <property type="match status" value="1"/>
</dbReference>
<dbReference type="AlphaFoldDB" id="A0A7R9LAX6"/>
<keyword evidence="2" id="KW-0808">Transferase</keyword>
<feature type="domain" description="Methyltransferase type 11" evidence="3">
    <location>
        <begin position="12"/>
        <end position="99"/>
    </location>
</feature>
<dbReference type="PANTHER" id="PTHR13069:SF21">
    <property type="entry name" value="ALKYLATED DNA REPAIR PROTEIN ALKB HOMOLOG 8"/>
    <property type="match status" value="1"/>
</dbReference>
<dbReference type="OrthoDB" id="271595at2759"/>
<dbReference type="GO" id="GO:0006400">
    <property type="term" value="P:tRNA modification"/>
    <property type="evidence" value="ECO:0007669"/>
    <property type="project" value="UniProtKB-ARBA"/>
</dbReference>
<dbReference type="EMBL" id="CAJPVJ010000192">
    <property type="protein sequence ID" value="CAG2161654.1"/>
    <property type="molecule type" value="Genomic_DNA"/>
</dbReference>
<evidence type="ECO:0000259" key="3">
    <source>
        <dbReference type="Pfam" id="PF08241"/>
    </source>
</evidence>